<dbReference type="Pfam" id="PF04134">
    <property type="entry name" value="DCC1-like"/>
    <property type="match status" value="1"/>
</dbReference>
<protein>
    <submittedName>
        <fullName evidence="1">Uncharacterized protein</fullName>
    </submittedName>
</protein>
<gene>
    <name evidence="1" type="ORF">BC936DRAFT_141786</name>
</gene>
<dbReference type="InterPro" id="IPR052927">
    <property type="entry name" value="DCC_oxidoreductase"/>
</dbReference>
<dbReference type="GO" id="GO:0015035">
    <property type="term" value="F:protein-disulfide reductase activity"/>
    <property type="evidence" value="ECO:0007669"/>
    <property type="project" value="InterPro"/>
</dbReference>
<dbReference type="PANTHER" id="PTHR33639:SF2">
    <property type="entry name" value="DUF393 DOMAIN-CONTAINING PROTEIN"/>
    <property type="match status" value="1"/>
</dbReference>
<organism evidence="1 2">
    <name type="scientific">Jimgerdemannia flammicorona</name>
    <dbReference type="NCBI Taxonomy" id="994334"/>
    <lineage>
        <taxon>Eukaryota</taxon>
        <taxon>Fungi</taxon>
        <taxon>Fungi incertae sedis</taxon>
        <taxon>Mucoromycota</taxon>
        <taxon>Mucoromycotina</taxon>
        <taxon>Endogonomycetes</taxon>
        <taxon>Endogonales</taxon>
        <taxon>Endogonaceae</taxon>
        <taxon>Jimgerdemannia</taxon>
    </lineage>
</organism>
<comment type="caution">
    <text evidence="1">The sequence shown here is derived from an EMBL/GenBank/DDBJ whole genome shotgun (WGS) entry which is preliminary data.</text>
</comment>
<dbReference type="PANTHER" id="PTHR33639">
    <property type="entry name" value="THIOL-DISULFIDE OXIDOREDUCTASE DCC"/>
    <property type="match status" value="1"/>
</dbReference>
<dbReference type="Proteomes" id="UP000268093">
    <property type="component" value="Unassembled WGS sequence"/>
</dbReference>
<dbReference type="AlphaFoldDB" id="A0A433DFT0"/>
<dbReference type="OrthoDB" id="2380573at2759"/>
<dbReference type="InterPro" id="IPR007263">
    <property type="entry name" value="DCC1-like"/>
</dbReference>
<accession>A0A433DFT0</accession>
<dbReference type="EMBL" id="RBNI01002050">
    <property type="protein sequence ID" value="RUP49694.1"/>
    <property type="molecule type" value="Genomic_DNA"/>
</dbReference>
<proteinExistence type="predicted"/>
<evidence type="ECO:0000313" key="2">
    <source>
        <dbReference type="Proteomes" id="UP000268093"/>
    </source>
</evidence>
<name>A0A433DFT0_9FUNG</name>
<sequence length="173" mass="19452">MSLNKALRLRPGTNIIVLYDGVCNVCNSSVQFAVRHNSRPAPPYIHFASLQSRIGKRIIETFHISAAGRLETSVLLRFDVSSKSCDADDSEDDALLVPQIFTRSDASLHLARYLDFPMWVGYYAGLAVPKAVRDPFYDWFAKNRYANFGRTDLCQIPPPSKMTALLVLFSAHR</sequence>
<evidence type="ECO:0000313" key="1">
    <source>
        <dbReference type="EMBL" id="RUP49694.1"/>
    </source>
</evidence>
<reference evidence="1 2" key="1">
    <citation type="journal article" date="2018" name="New Phytol.">
        <title>Phylogenomics of Endogonaceae and evolution of mycorrhizas within Mucoromycota.</title>
        <authorList>
            <person name="Chang Y."/>
            <person name="Desiro A."/>
            <person name="Na H."/>
            <person name="Sandor L."/>
            <person name="Lipzen A."/>
            <person name="Clum A."/>
            <person name="Barry K."/>
            <person name="Grigoriev I.V."/>
            <person name="Martin F.M."/>
            <person name="Stajich J.E."/>
            <person name="Smith M.E."/>
            <person name="Bonito G."/>
            <person name="Spatafora J.W."/>
        </authorList>
    </citation>
    <scope>NUCLEOTIDE SEQUENCE [LARGE SCALE GENOMIC DNA]</scope>
    <source>
        <strain evidence="1 2">GMNB39</strain>
    </source>
</reference>
<keyword evidence="2" id="KW-1185">Reference proteome</keyword>